<reference evidence="11 12" key="1">
    <citation type="submission" date="2020-04" db="EMBL/GenBank/DDBJ databases">
        <title>Perkinsus olseni comparative genomics.</title>
        <authorList>
            <person name="Bogema D.R."/>
        </authorList>
    </citation>
    <scope>NUCLEOTIDE SEQUENCE [LARGE SCALE GENOMIC DNA]</scope>
    <source>
        <strain evidence="11">ATCC PRA-179</strain>
    </source>
</reference>
<keyword evidence="10" id="KW-0012">Acyltransferase</keyword>
<evidence type="ECO:0000256" key="6">
    <source>
        <dbReference type="ARBA" id="ARBA00022824"/>
    </source>
</evidence>
<dbReference type="AlphaFoldDB" id="A0A7J6M3E6"/>
<dbReference type="InterPro" id="IPR007130">
    <property type="entry name" value="DAGAT"/>
</dbReference>
<sequence length="616" mass="70734">MLPSDIELIMRFRYNSKVFEHCRASYTKTLKSFADNVALVYEDESALKQCTQVIYSVHPHGVMSFCHPYLFFNCPHATCGLSASACYKCPLMRELWLALGVIDAGRPTCMKALKQGYSLTLVLGGTKEQLLPYSPTHDTIICKSRRGFIYLARDAGKIPIVPCYCFGEQIAYETSNFMLPFRKWLQHNLGMGMPIPKSFRPNHLKDFVVVVGKPITWEDDDTVNTMHAKYVSAIHDIFYNNREKFSEYAKRELVIEAYRITPGNSYDILLCYLSLFVPMDRHQAHALDLAALDQLWASRDCHDMLPELQCDVARYFRPRKPCLIERDRTPLRAEQLPSLVFRRKHSLWVVDESTRRVARARCVDDSKATSLEPIRNGYRVCYEYDDTNDRLYAFDCEYHRIFVYNPEDPEFCREIDVGTYDEYALSSKFRCLDGLVFLAYVNTERTIALRCVDLGDKNSASETRLLWAYGGRFYGSRLRDFIVSRVPGKKEHYTAAFVYADEVVRVTLSLEELTDPTVHCEVVSSIPRGRNYTRDIRVVDPETILVVDSSHPEGSCCLQLFQFGAGNWSSCGELIAFPVRGLYDVAVRPDGLIHLAYLTRGGREGIQLKTYQCVWS</sequence>
<dbReference type="Proteomes" id="UP000570595">
    <property type="component" value="Unassembled WGS sequence"/>
</dbReference>
<dbReference type="PANTHER" id="PTHR12317">
    <property type="entry name" value="DIACYLGLYCEROL O-ACYLTRANSFERASE"/>
    <property type="match status" value="1"/>
</dbReference>
<dbReference type="OrthoDB" id="264532at2759"/>
<evidence type="ECO:0008006" key="13">
    <source>
        <dbReference type="Google" id="ProtNLM"/>
    </source>
</evidence>
<comment type="subcellular location">
    <subcellularLocation>
        <location evidence="1">Endoplasmic reticulum membrane</location>
        <topology evidence="1">Multi-pass membrane protein</topology>
    </subcellularLocation>
</comment>
<evidence type="ECO:0000256" key="5">
    <source>
        <dbReference type="ARBA" id="ARBA00022692"/>
    </source>
</evidence>
<dbReference type="GO" id="GO:0005789">
    <property type="term" value="C:endoplasmic reticulum membrane"/>
    <property type="evidence" value="ECO:0007669"/>
    <property type="project" value="UniProtKB-SubCell"/>
</dbReference>
<dbReference type="EMBL" id="JABAHT010000090">
    <property type="protein sequence ID" value="KAF4665621.1"/>
    <property type="molecule type" value="Genomic_DNA"/>
</dbReference>
<dbReference type="Pfam" id="PF03982">
    <property type="entry name" value="DAGAT"/>
    <property type="match status" value="1"/>
</dbReference>
<dbReference type="GO" id="GO:0019432">
    <property type="term" value="P:triglyceride biosynthetic process"/>
    <property type="evidence" value="ECO:0007669"/>
    <property type="project" value="TreeGrafter"/>
</dbReference>
<keyword evidence="5" id="KW-0812">Transmembrane</keyword>
<keyword evidence="9" id="KW-0472">Membrane</keyword>
<keyword evidence="8" id="KW-0443">Lipid metabolism</keyword>
<evidence type="ECO:0000256" key="9">
    <source>
        <dbReference type="ARBA" id="ARBA00023136"/>
    </source>
</evidence>
<evidence type="ECO:0000256" key="10">
    <source>
        <dbReference type="ARBA" id="ARBA00023315"/>
    </source>
</evidence>
<evidence type="ECO:0000256" key="2">
    <source>
        <dbReference type="ARBA" id="ARBA00005420"/>
    </source>
</evidence>
<evidence type="ECO:0000256" key="7">
    <source>
        <dbReference type="ARBA" id="ARBA00022989"/>
    </source>
</evidence>
<gene>
    <name evidence="11" type="ORF">FOZ61_010734</name>
</gene>
<evidence type="ECO:0000256" key="4">
    <source>
        <dbReference type="ARBA" id="ARBA00022679"/>
    </source>
</evidence>
<evidence type="ECO:0000256" key="1">
    <source>
        <dbReference type="ARBA" id="ARBA00004477"/>
    </source>
</evidence>
<dbReference type="PANTHER" id="PTHR12317:SF76">
    <property type="entry name" value="ACYLTRANSFERASE"/>
    <property type="match status" value="1"/>
</dbReference>
<evidence type="ECO:0000313" key="12">
    <source>
        <dbReference type="Proteomes" id="UP000570595"/>
    </source>
</evidence>
<keyword evidence="7" id="KW-1133">Transmembrane helix</keyword>
<dbReference type="GO" id="GO:0004144">
    <property type="term" value="F:diacylglycerol O-acyltransferase activity"/>
    <property type="evidence" value="ECO:0007669"/>
    <property type="project" value="TreeGrafter"/>
</dbReference>
<protein>
    <recommendedName>
        <fullName evidence="13">Diacylglycerol O-acyltransferase 1</fullName>
    </recommendedName>
</protein>
<comment type="similarity">
    <text evidence="2">Belongs to the diacylglycerol acyltransferase family.</text>
</comment>
<keyword evidence="3" id="KW-0444">Lipid biosynthesis</keyword>
<name>A0A7J6M3E6_PEROL</name>
<proteinExistence type="inferred from homology"/>
<keyword evidence="6" id="KW-0256">Endoplasmic reticulum</keyword>
<evidence type="ECO:0000256" key="8">
    <source>
        <dbReference type="ARBA" id="ARBA00023098"/>
    </source>
</evidence>
<comment type="caution">
    <text evidence="11">The sequence shown here is derived from an EMBL/GenBank/DDBJ whole genome shotgun (WGS) entry which is preliminary data.</text>
</comment>
<evidence type="ECO:0000256" key="3">
    <source>
        <dbReference type="ARBA" id="ARBA00022516"/>
    </source>
</evidence>
<keyword evidence="4" id="KW-0808">Transferase</keyword>
<accession>A0A7J6M3E6</accession>
<organism evidence="11 12">
    <name type="scientific">Perkinsus olseni</name>
    <name type="common">Perkinsus atlanticus</name>
    <dbReference type="NCBI Taxonomy" id="32597"/>
    <lineage>
        <taxon>Eukaryota</taxon>
        <taxon>Sar</taxon>
        <taxon>Alveolata</taxon>
        <taxon>Perkinsozoa</taxon>
        <taxon>Perkinsea</taxon>
        <taxon>Perkinsida</taxon>
        <taxon>Perkinsidae</taxon>
        <taxon>Perkinsus</taxon>
    </lineage>
</organism>
<evidence type="ECO:0000313" key="11">
    <source>
        <dbReference type="EMBL" id="KAF4665621.1"/>
    </source>
</evidence>